<keyword evidence="3" id="KW-1185">Reference proteome</keyword>
<protein>
    <submittedName>
        <fullName evidence="2">Uncharacterized protein</fullName>
    </submittedName>
</protein>
<proteinExistence type="predicted"/>
<feature type="compositionally biased region" description="Polar residues" evidence="1">
    <location>
        <begin position="1"/>
        <end position="10"/>
    </location>
</feature>
<dbReference type="Proteomes" id="UP000267821">
    <property type="component" value="Unassembled WGS sequence"/>
</dbReference>
<evidence type="ECO:0000256" key="1">
    <source>
        <dbReference type="SAM" id="MobiDB-lite"/>
    </source>
</evidence>
<evidence type="ECO:0000313" key="2">
    <source>
        <dbReference type="EMBL" id="RPB26649.1"/>
    </source>
</evidence>
<dbReference type="InParanoid" id="A0A3N4LYI3"/>
<gene>
    <name evidence="2" type="ORF">L211DRAFT_866154</name>
</gene>
<reference evidence="2 3" key="1">
    <citation type="journal article" date="2018" name="Nat. Ecol. Evol.">
        <title>Pezizomycetes genomes reveal the molecular basis of ectomycorrhizal truffle lifestyle.</title>
        <authorList>
            <person name="Murat C."/>
            <person name="Payen T."/>
            <person name="Noel B."/>
            <person name="Kuo A."/>
            <person name="Morin E."/>
            <person name="Chen J."/>
            <person name="Kohler A."/>
            <person name="Krizsan K."/>
            <person name="Balestrini R."/>
            <person name="Da Silva C."/>
            <person name="Montanini B."/>
            <person name="Hainaut M."/>
            <person name="Levati E."/>
            <person name="Barry K.W."/>
            <person name="Belfiori B."/>
            <person name="Cichocki N."/>
            <person name="Clum A."/>
            <person name="Dockter R.B."/>
            <person name="Fauchery L."/>
            <person name="Guy J."/>
            <person name="Iotti M."/>
            <person name="Le Tacon F."/>
            <person name="Lindquist E.A."/>
            <person name="Lipzen A."/>
            <person name="Malagnac F."/>
            <person name="Mello A."/>
            <person name="Molinier V."/>
            <person name="Miyauchi S."/>
            <person name="Poulain J."/>
            <person name="Riccioni C."/>
            <person name="Rubini A."/>
            <person name="Sitrit Y."/>
            <person name="Splivallo R."/>
            <person name="Traeger S."/>
            <person name="Wang M."/>
            <person name="Zifcakova L."/>
            <person name="Wipf D."/>
            <person name="Zambonelli A."/>
            <person name="Paolocci F."/>
            <person name="Nowrousian M."/>
            <person name="Ottonello S."/>
            <person name="Baldrian P."/>
            <person name="Spatafora J.W."/>
            <person name="Henrissat B."/>
            <person name="Nagy L.G."/>
            <person name="Aury J.M."/>
            <person name="Wincker P."/>
            <person name="Grigoriev I.V."/>
            <person name="Bonfante P."/>
            <person name="Martin F.M."/>
        </authorList>
    </citation>
    <scope>NUCLEOTIDE SEQUENCE [LARGE SCALE GENOMIC DNA]</scope>
    <source>
        <strain evidence="2 3">ATCC MYA-4762</strain>
    </source>
</reference>
<sequence>MTTTPGGTATSLVSSSRGPGPGSTLLSGGYWIRAVAHQTSTCTSKGLPRAVGNAVLNSGSTAGQFNIINGQLIQLISPPGAPERYLYGTVAQRAGTEMTFLLTWQTSPSTYGTFSFSETLQSGVCLRSADLTMPLG</sequence>
<evidence type="ECO:0000313" key="3">
    <source>
        <dbReference type="Proteomes" id="UP000267821"/>
    </source>
</evidence>
<organism evidence="2 3">
    <name type="scientific">Terfezia boudieri ATCC MYA-4762</name>
    <dbReference type="NCBI Taxonomy" id="1051890"/>
    <lineage>
        <taxon>Eukaryota</taxon>
        <taxon>Fungi</taxon>
        <taxon>Dikarya</taxon>
        <taxon>Ascomycota</taxon>
        <taxon>Pezizomycotina</taxon>
        <taxon>Pezizomycetes</taxon>
        <taxon>Pezizales</taxon>
        <taxon>Pezizaceae</taxon>
        <taxon>Terfezia</taxon>
    </lineage>
</organism>
<dbReference type="AlphaFoldDB" id="A0A3N4LYI3"/>
<feature type="region of interest" description="Disordered" evidence="1">
    <location>
        <begin position="1"/>
        <end position="21"/>
    </location>
</feature>
<name>A0A3N4LYI3_9PEZI</name>
<feature type="compositionally biased region" description="Low complexity" evidence="1">
    <location>
        <begin position="11"/>
        <end position="21"/>
    </location>
</feature>
<dbReference type="STRING" id="1051890.A0A3N4LYI3"/>
<dbReference type="EMBL" id="ML121533">
    <property type="protein sequence ID" value="RPB26649.1"/>
    <property type="molecule type" value="Genomic_DNA"/>
</dbReference>
<dbReference type="OrthoDB" id="70316at2759"/>
<accession>A0A3N4LYI3</accession>